<comment type="caution">
    <text evidence="2">The sequence shown here is derived from an EMBL/GenBank/DDBJ whole genome shotgun (WGS) entry which is preliminary data.</text>
</comment>
<dbReference type="AlphaFoldDB" id="A0A4R8PQT9"/>
<organism evidence="2 3">
    <name type="scientific">Colletotrichum spinosum</name>
    <dbReference type="NCBI Taxonomy" id="1347390"/>
    <lineage>
        <taxon>Eukaryota</taxon>
        <taxon>Fungi</taxon>
        <taxon>Dikarya</taxon>
        <taxon>Ascomycota</taxon>
        <taxon>Pezizomycotina</taxon>
        <taxon>Sordariomycetes</taxon>
        <taxon>Hypocreomycetidae</taxon>
        <taxon>Glomerellales</taxon>
        <taxon>Glomerellaceae</taxon>
        <taxon>Colletotrichum</taxon>
        <taxon>Colletotrichum orbiculare species complex</taxon>
    </lineage>
</organism>
<feature type="compositionally biased region" description="Polar residues" evidence="1">
    <location>
        <begin position="1"/>
        <end position="26"/>
    </location>
</feature>
<sequence>MSTVARAQKTGSPQEESRRSISTSALSVIFKHPDPGRGGSLVPASPEFTQSGTQTKPQIHRATYLGNGQAGFGFRHTESVG</sequence>
<dbReference type="Proteomes" id="UP000295083">
    <property type="component" value="Unassembled WGS sequence"/>
</dbReference>
<evidence type="ECO:0000256" key="1">
    <source>
        <dbReference type="SAM" id="MobiDB-lite"/>
    </source>
</evidence>
<protein>
    <submittedName>
        <fullName evidence="2">Uncharacterized protein</fullName>
    </submittedName>
</protein>
<keyword evidence="3" id="KW-1185">Reference proteome</keyword>
<feature type="compositionally biased region" description="Polar residues" evidence="1">
    <location>
        <begin position="47"/>
        <end position="57"/>
    </location>
</feature>
<evidence type="ECO:0000313" key="2">
    <source>
        <dbReference type="EMBL" id="TDZ13379.1"/>
    </source>
</evidence>
<gene>
    <name evidence="2" type="ORF">C8035_v004429</name>
</gene>
<feature type="region of interest" description="Disordered" evidence="1">
    <location>
        <begin position="1"/>
        <end position="57"/>
    </location>
</feature>
<name>A0A4R8PQT9_9PEZI</name>
<accession>A0A4R8PQT9</accession>
<dbReference type="EMBL" id="QAPG01010712">
    <property type="protein sequence ID" value="TDZ13379.1"/>
    <property type="molecule type" value="Genomic_DNA"/>
</dbReference>
<reference evidence="2 3" key="1">
    <citation type="submission" date="2018-11" db="EMBL/GenBank/DDBJ databases">
        <title>Genome sequence and assembly of Colletotrichum spinosum.</title>
        <authorList>
            <person name="Gan P."/>
            <person name="Shirasu K."/>
        </authorList>
    </citation>
    <scope>NUCLEOTIDE SEQUENCE [LARGE SCALE GENOMIC DNA]</scope>
    <source>
        <strain evidence="2 3">CBS 515.97</strain>
    </source>
</reference>
<evidence type="ECO:0000313" key="3">
    <source>
        <dbReference type="Proteomes" id="UP000295083"/>
    </source>
</evidence>
<proteinExistence type="predicted"/>